<dbReference type="Proteomes" id="UP000521943">
    <property type="component" value="Unassembled WGS sequence"/>
</dbReference>
<gene>
    <name evidence="2" type="ORF">DFP72DRAFT_1081809</name>
</gene>
<protein>
    <submittedName>
        <fullName evidence="2">Uncharacterized protein</fullName>
    </submittedName>
</protein>
<comment type="caution">
    <text evidence="2">The sequence shown here is derived from an EMBL/GenBank/DDBJ whole genome shotgun (WGS) entry which is preliminary data.</text>
</comment>
<feature type="region of interest" description="Disordered" evidence="1">
    <location>
        <begin position="1"/>
        <end position="20"/>
    </location>
</feature>
<evidence type="ECO:0000313" key="3">
    <source>
        <dbReference type="Proteomes" id="UP000521943"/>
    </source>
</evidence>
<evidence type="ECO:0000313" key="2">
    <source>
        <dbReference type="EMBL" id="KAF6742586.1"/>
    </source>
</evidence>
<keyword evidence="3" id="KW-1185">Reference proteome</keyword>
<name>A0A8H6HAF3_9AGAR</name>
<dbReference type="EMBL" id="JACGCI010000180">
    <property type="protein sequence ID" value="KAF6742586.1"/>
    <property type="molecule type" value="Genomic_DNA"/>
</dbReference>
<organism evidence="2 3">
    <name type="scientific">Ephemerocybe angulata</name>
    <dbReference type="NCBI Taxonomy" id="980116"/>
    <lineage>
        <taxon>Eukaryota</taxon>
        <taxon>Fungi</taxon>
        <taxon>Dikarya</taxon>
        <taxon>Basidiomycota</taxon>
        <taxon>Agaricomycotina</taxon>
        <taxon>Agaricomycetes</taxon>
        <taxon>Agaricomycetidae</taxon>
        <taxon>Agaricales</taxon>
        <taxon>Agaricineae</taxon>
        <taxon>Psathyrellaceae</taxon>
        <taxon>Ephemerocybe</taxon>
    </lineage>
</organism>
<feature type="compositionally biased region" description="Basic and acidic residues" evidence="1">
    <location>
        <begin position="11"/>
        <end position="20"/>
    </location>
</feature>
<proteinExistence type="predicted"/>
<reference evidence="2 3" key="1">
    <citation type="submission" date="2020-07" db="EMBL/GenBank/DDBJ databases">
        <title>Comparative genomics of pyrophilous fungi reveals a link between fire events and developmental genes.</title>
        <authorList>
            <consortium name="DOE Joint Genome Institute"/>
            <person name="Steindorff A.S."/>
            <person name="Carver A."/>
            <person name="Calhoun S."/>
            <person name="Stillman K."/>
            <person name="Liu H."/>
            <person name="Lipzen A."/>
            <person name="Pangilinan J."/>
            <person name="Labutti K."/>
            <person name="Bruns T.D."/>
            <person name="Grigoriev I.V."/>
        </authorList>
    </citation>
    <scope>NUCLEOTIDE SEQUENCE [LARGE SCALE GENOMIC DNA]</scope>
    <source>
        <strain evidence="2 3">CBS 144469</strain>
    </source>
</reference>
<accession>A0A8H6HAF3</accession>
<dbReference type="AlphaFoldDB" id="A0A8H6HAF3"/>
<sequence>MGRRPKYLTVEAKKQARTEQRRVLNKRPNTANIRCEENQRYYYKHKLPPMVPSDVKHHAKLPISWTMWNSIFERFKAGQDMLVLDELELDEEDLQSLLGPPPYPTHLTTSKHFEDVWGAVSAAMHGLLTWEYVGDLNRRISSIVGKSDVTVRIELWASYLDLLARRKALLAHLSSLSLCYHTPSDMITFINVMWLSRLTVYTAEDLASMYLGRATLLRTWLDRVWDLEHV</sequence>
<evidence type="ECO:0000256" key="1">
    <source>
        <dbReference type="SAM" id="MobiDB-lite"/>
    </source>
</evidence>